<accession>A0A4P6XUX7</accession>
<dbReference type="GO" id="GO:0004479">
    <property type="term" value="F:methionyl-tRNA formyltransferase activity"/>
    <property type="evidence" value="ECO:0007669"/>
    <property type="project" value="UniProtKB-EC"/>
</dbReference>
<evidence type="ECO:0000256" key="1">
    <source>
        <dbReference type="ARBA" id="ARBA00012261"/>
    </source>
</evidence>
<evidence type="ECO:0000259" key="2">
    <source>
        <dbReference type="Pfam" id="PF00551"/>
    </source>
</evidence>
<organism evidence="3 4">
    <name type="scientific">Metschnikowia aff. pulcherrima</name>
    <dbReference type="NCBI Taxonomy" id="2163413"/>
    <lineage>
        <taxon>Eukaryota</taxon>
        <taxon>Fungi</taxon>
        <taxon>Dikarya</taxon>
        <taxon>Ascomycota</taxon>
        <taxon>Saccharomycotina</taxon>
        <taxon>Pichiomycetes</taxon>
        <taxon>Metschnikowiaceae</taxon>
        <taxon>Metschnikowia</taxon>
    </lineage>
</organism>
<dbReference type="InterPro" id="IPR002376">
    <property type="entry name" value="Formyl_transf_N"/>
</dbReference>
<dbReference type="CDD" id="cd08646">
    <property type="entry name" value="FMT_core_Met-tRNA-FMT_N"/>
    <property type="match status" value="1"/>
</dbReference>
<keyword evidence="3" id="KW-0808">Transferase</keyword>
<dbReference type="PANTHER" id="PTHR11138">
    <property type="entry name" value="METHIONYL-TRNA FORMYLTRANSFERASE"/>
    <property type="match status" value="1"/>
</dbReference>
<dbReference type="Proteomes" id="UP000292447">
    <property type="component" value="Chromosome VII"/>
</dbReference>
<sequence length="339" mass="37555">MPPSSLRVAFFGSDLFSVASLRRLFELKRSHPNLISQLDVYTRSIKPTGRNLKQYVDLPIGTYAAEKNLPVYRVDSGPEILASAMPRKYDLAVAVSYGKLIPGKFLQSLSYGGLNVHPSILPKFSGSSPIQHALMNDCKTTGVTIQTLHPTKFDHGDIICQSGPIEISENDNFISLQTTLSQVGADLLAGVISAGTYVDPKPLESPETYSLAPKLTPSMSEIVWEHMTSRQIRRLNDALGPLHSHKYVDILKKKNAVQGYYKVILDGIEEFENCSELESRAPGDFALSGDKLIVKTCDSYVTVRKLKFQYCGLENAPEFMRSLSKRSGETPHQFVRAQS</sequence>
<evidence type="ECO:0000313" key="4">
    <source>
        <dbReference type="Proteomes" id="UP000292447"/>
    </source>
</evidence>
<dbReference type="PANTHER" id="PTHR11138:SF5">
    <property type="entry name" value="METHIONYL-TRNA FORMYLTRANSFERASE, MITOCHONDRIAL"/>
    <property type="match status" value="1"/>
</dbReference>
<feature type="domain" description="Formyl transferase N-terminal" evidence="2">
    <location>
        <begin position="7"/>
        <end position="188"/>
    </location>
</feature>
<name>A0A4P6XUX7_9ASCO</name>
<dbReference type="SUPFAM" id="SSF53328">
    <property type="entry name" value="Formyltransferase"/>
    <property type="match status" value="1"/>
</dbReference>
<dbReference type="InterPro" id="IPR041711">
    <property type="entry name" value="Met-tRNA-FMT_N"/>
</dbReference>
<dbReference type="Pfam" id="PF00551">
    <property type="entry name" value="Formyl_trans_N"/>
    <property type="match status" value="1"/>
</dbReference>
<evidence type="ECO:0000313" key="3">
    <source>
        <dbReference type="EMBL" id="QBM91049.1"/>
    </source>
</evidence>
<dbReference type="AlphaFoldDB" id="A0A4P6XUX7"/>
<dbReference type="Gene3D" id="3.40.50.12230">
    <property type="match status" value="1"/>
</dbReference>
<dbReference type="EMBL" id="CP034462">
    <property type="protein sequence ID" value="QBM91049.1"/>
    <property type="molecule type" value="Genomic_DNA"/>
</dbReference>
<proteinExistence type="predicted"/>
<keyword evidence="4" id="KW-1185">Reference proteome</keyword>
<protein>
    <recommendedName>
        <fullName evidence="1">methionyl-tRNA formyltransferase</fullName>
        <ecNumber evidence="1">2.1.2.9</ecNumber>
    </recommendedName>
</protein>
<dbReference type="InterPro" id="IPR036477">
    <property type="entry name" value="Formyl_transf_N_sf"/>
</dbReference>
<gene>
    <name evidence="3" type="primary">MPUL0G00910</name>
    <name evidence="3" type="ORF">METSCH_G00910</name>
</gene>
<dbReference type="STRING" id="2163413.A0A4P6XUX7"/>
<dbReference type="EC" id="2.1.2.9" evidence="1"/>
<dbReference type="GO" id="GO:0005739">
    <property type="term" value="C:mitochondrion"/>
    <property type="evidence" value="ECO:0007669"/>
    <property type="project" value="TreeGrafter"/>
</dbReference>
<reference evidence="4" key="1">
    <citation type="submission" date="2019-03" db="EMBL/GenBank/DDBJ databases">
        <title>Snf2 controls pulcherriminic acid biosynthesis and connects pigmentation and antifungal activity of the yeast Metschnikowia pulcherrima.</title>
        <authorList>
            <person name="Gore-Lloyd D."/>
            <person name="Sumann I."/>
            <person name="Brachmann A.O."/>
            <person name="Schneeberger K."/>
            <person name="Ortiz-Merino R.A."/>
            <person name="Moreno-Beltran M."/>
            <person name="Schlaefli M."/>
            <person name="Kirner P."/>
            <person name="Santos Kron A."/>
            <person name="Wolfe K.H."/>
            <person name="Piel J."/>
            <person name="Ahrens C.H."/>
            <person name="Henk D."/>
            <person name="Freimoser F.M."/>
        </authorList>
    </citation>
    <scope>NUCLEOTIDE SEQUENCE [LARGE SCALE GENOMIC DNA]</scope>
    <source>
        <strain evidence="4">APC 1.2</strain>
    </source>
</reference>